<evidence type="ECO:0000256" key="1">
    <source>
        <dbReference type="SAM" id="Phobius"/>
    </source>
</evidence>
<reference evidence="2 3" key="1">
    <citation type="submission" date="2019-10" db="EMBL/GenBank/DDBJ databases">
        <title>Extracellular Electron Transfer in a Candidatus Methanoperedens spp. Enrichment Culture.</title>
        <authorList>
            <person name="Berger S."/>
            <person name="Rangel Shaw D."/>
            <person name="Berben T."/>
            <person name="In 'T Zandt M."/>
            <person name="Frank J."/>
            <person name="Reimann J."/>
            <person name="Jetten M.S.M."/>
            <person name="Welte C.U."/>
        </authorList>
    </citation>
    <scope>NUCLEOTIDE SEQUENCE [LARGE SCALE GENOMIC DNA]</scope>
    <source>
        <strain evidence="2">SB12</strain>
    </source>
</reference>
<comment type="caution">
    <text evidence="2">The sequence shown here is derived from an EMBL/GenBank/DDBJ whole genome shotgun (WGS) entry which is preliminary data.</text>
</comment>
<keyword evidence="1" id="KW-1133">Transmembrane helix</keyword>
<keyword evidence="1" id="KW-0472">Membrane</keyword>
<proteinExistence type="predicted"/>
<dbReference type="EMBL" id="WBUI01000006">
    <property type="protein sequence ID" value="KAB2933261.1"/>
    <property type="molecule type" value="Genomic_DNA"/>
</dbReference>
<accession>A0A833H2M6</accession>
<protein>
    <recommendedName>
        <fullName evidence="4">Tetratricopeptide repeat-like domain-containing protein</fullName>
    </recommendedName>
</protein>
<keyword evidence="1" id="KW-0812">Transmembrane</keyword>
<name>A0A833H2M6_9LEPT</name>
<evidence type="ECO:0008006" key="4">
    <source>
        <dbReference type="Google" id="ProtNLM"/>
    </source>
</evidence>
<dbReference type="AlphaFoldDB" id="A0A833H2M6"/>
<dbReference type="Proteomes" id="UP000460298">
    <property type="component" value="Unassembled WGS sequence"/>
</dbReference>
<organism evidence="2 3">
    <name type="scientific">Leptonema illini</name>
    <dbReference type="NCBI Taxonomy" id="183"/>
    <lineage>
        <taxon>Bacteria</taxon>
        <taxon>Pseudomonadati</taxon>
        <taxon>Spirochaetota</taxon>
        <taxon>Spirochaetia</taxon>
        <taxon>Leptospirales</taxon>
        <taxon>Leptospiraceae</taxon>
        <taxon>Leptonema</taxon>
    </lineage>
</organism>
<feature type="transmembrane region" description="Helical" evidence="1">
    <location>
        <begin position="51"/>
        <end position="72"/>
    </location>
</feature>
<evidence type="ECO:0000313" key="3">
    <source>
        <dbReference type="Proteomes" id="UP000460298"/>
    </source>
</evidence>
<sequence>MSTKRLHRKKTVEKAHQVHEAVYDPFAGFEGSKYELMVAKFFYYLRDNIRAVLFAVGAGFITLVGLVVYDIYQTSREDKALLAYEELLKNPVMTAAADPSAAVRKLDEYTAAHTTDNAVRRGLMHKLALLEKADRKKDAAEVASQLAEKVEAPSLKVFMYTRAAILYEGAGEAGASLTAAEKALTLTSDEGEIKATLLFLQARALRATGKESAVRQVVETLMKMDEKTHPEVVPIKQAALVFLLDESAGGK</sequence>
<evidence type="ECO:0000313" key="2">
    <source>
        <dbReference type="EMBL" id="KAB2933261.1"/>
    </source>
</evidence>
<gene>
    <name evidence="2" type="ORF">F9K24_07895</name>
</gene>